<dbReference type="RefSeq" id="WP_132240993.1">
    <property type="nucleotide sequence ID" value="NZ_SLZU01000001.1"/>
</dbReference>
<dbReference type="Gene3D" id="3.40.980.20">
    <property type="entry name" value="Four-carbon acid sugar kinase, nucleotide binding domain"/>
    <property type="match status" value="1"/>
</dbReference>
<feature type="domain" description="Four-carbon acid sugar kinase nucleotide binding" evidence="8">
    <location>
        <begin position="272"/>
        <end position="442"/>
    </location>
</feature>
<keyword evidence="6" id="KW-0119">Carbohydrate metabolism</keyword>
<evidence type="ECO:0000259" key="8">
    <source>
        <dbReference type="Pfam" id="PF17042"/>
    </source>
</evidence>
<accession>A0A4R3JKX2</accession>
<evidence type="ECO:0000256" key="2">
    <source>
        <dbReference type="ARBA" id="ARBA00022679"/>
    </source>
</evidence>
<dbReference type="GO" id="GO:0016301">
    <property type="term" value="F:kinase activity"/>
    <property type="evidence" value="ECO:0007669"/>
    <property type="project" value="UniProtKB-KW"/>
</dbReference>
<evidence type="ECO:0000313" key="9">
    <source>
        <dbReference type="EMBL" id="TCS66926.1"/>
    </source>
</evidence>
<dbReference type="AlphaFoldDB" id="A0A4R3JKX2"/>
<dbReference type="InterPro" id="IPR010737">
    <property type="entry name" value="4-carb_acid_sugar_kinase_N"/>
</dbReference>
<evidence type="ECO:0000259" key="7">
    <source>
        <dbReference type="Pfam" id="PF07005"/>
    </source>
</evidence>
<reference evidence="9 10" key="1">
    <citation type="submission" date="2019-03" db="EMBL/GenBank/DDBJ databases">
        <title>Genomic Encyclopedia of Type Strains, Phase IV (KMG-IV): sequencing the most valuable type-strain genomes for metagenomic binning, comparative biology and taxonomic classification.</title>
        <authorList>
            <person name="Goeker M."/>
        </authorList>
    </citation>
    <scope>NUCLEOTIDE SEQUENCE [LARGE SCALE GENOMIC DNA]</scope>
    <source>
        <strain evidence="9 10">DSM 104836</strain>
    </source>
</reference>
<keyword evidence="2" id="KW-0808">Transferase</keyword>
<evidence type="ECO:0000313" key="10">
    <source>
        <dbReference type="Proteomes" id="UP000295696"/>
    </source>
</evidence>
<dbReference type="OrthoDB" id="7686359at2"/>
<protein>
    <submittedName>
        <fullName evidence="9">Uncharacterized protein YgbK (DUF1537 family)</fullName>
    </submittedName>
</protein>
<keyword evidence="4" id="KW-0418">Kinase</keyword>
<evidence type="ECO:0000256" key="3">
    <source>
        <dbReference type="ARBA" id="ARBA00022741"/>
    </source>
</evidence>
<dbReference type="Pfam" id="PF07005">
    <property type="entry name" value="SBD_N"/>
    <property type="match status" value="1"/>
</dbReference>
<proteinExistence type="inferred from homology"/>
<dbReference type="InterPro" id="IPR037051">
    <property type="entry name" value="4-carb_acid_sugar_kinase_N_sf"/>
</dbReference>
<dbReference type="SUPFAM" id="SSF142764">
    <property type="entry name" value="YgbK-like"/>
    <property type="match status" value="1"/>
</dbReference>
<dbReference type="Proteomes" id="UP000295696">
    <property type="component" value="Unassembled WGS sequence"/>
</dbReference>
<organism evidence="9 10">
    <name type="scientific">Primorskyibacter sedentarius</name>
    <dbReference type="NCBI Taxonomy" id="745311"/>
    <lineage>
        <taxon>Bacteria</taxon>
        <taxon>Pseudomonadati</taxon>
        <taxon>Pseudomonadota</taxon>
        <taxon>Alphaproteobacteria</taxon>
        <taxon>Rhodobacterales</taxon>
        <taxon>Roseobacteraceae</taxon>
        <taxon>Primorskyibacter</taxon>
    </lineage>
</organism>
<dbReference type="InterPro" id="IPR031475">
    <property type="entry name" value="NBD_C"/>
</dbReference>
<name>A0A4R3JKX2_9RHOB</name>
<comment type="similarity">
    <text evidence="1">Belongs to the four-carbon acid sugar kinase family.</text>
</comment>
<comment type="caution">
    <text evidence="9">The sequence shown here is derived from an EMBL/GenBank/DDBJ whole genome shotgun (WGS) entry which is preliminary data.</text>
</comment>
<evidence type="ECO:0000256" key="1">
    <source>
        <dbReference type="ARBA" id="ARBA00005715"/>
    </source>
</evidence>
<dbReference type="EMBL" id="SLZU01000001">
    <property type="protein sequence ID" value="TCS66926.1"/>
    <property type="molecule type" value="Genomic_DNA"/>
</dbReference>
<dbReference type="InterPro" id="IPR042213">
    <property type="entry name" value="NBD_C_sf"/>
</dbReference>
<keyword evidence="5" id="KW-0067">ATP-binding</keyword>
<dbReference type="GO" id="GO:0005524">
    <property type="term" value="F:ATP binding"/>
    <property type="evidence" value="ECO:0007669"/>
    <property type="project" value="UniProtKB-KW"/>
</dbReference>
<gene>
    <name evidence="9" type="ORF">EDD52_10114</name>
</gene>
<dbReference type="Gene3D" id="3.40.50.10840">
    <property type="entry name" value="Putative sugar-binding, N-terminal domain"/>
    <property type="match status" value="1"/>
</dbReference>
<evidence type="ECO:0000256" key="4">
    <source>
        <dbReference type="ARBA" id="ARBA00022777"/>
    </source>
</evidence>
<sequence length="453" mass="47194">MTAPSASPFERPLVAWLGDDFTGAAAVMEVLTFSGLPSILYLSDPGPAVLADTQGLAGIGIATLARSQSHAWMEDRLPQHYASLDATGAELIHYKICSTLDSSPTVGSIGKATELGLRHFGQAPVPVVTAAPPLRRYQCFGSLFCSAADKVHRLDRHPVMAHHPVTPMTEADVARHLSAQTDIPTGCIDLEDIAQGRAEAKMAAAANIWTVDLVSEAQQAEVGALLWTGRKNRRFVVGSQGIEYALVSHLRGCGLLEEVPEPKGLGRIDRFAVVSGSVSPITAAQIAWARQNGFATVRLDAASLCRGGNAASDALDSAAAAAHAALAQGTPPIIFSAEGPDDPALDEVRNASGGDMDRANDVIGRALGRIMRGLVDDLGLRRIAVSGGDTSGRVCEALGIYALDAAAPTIPGAAICRARANGPMDGLEIALKGGQMGSPDYFGWVRDGGGARQ</sequence>
<keyword evidence="10" id="KW-1185">Reference proteome</keyword>
<evidence type="ECO:0000256" key="6">
    <source>
        <dbReference type="ARBA" id="ARBA00023277"/>
    </source>
</evidence>
<dbReference type="Pfam" id="PF17042">
    <property type="entry name" value="NBD_C"/>
    <property type="match status" value="1"/>
</dbReference>
<feature type="domain" description="Four-carbon acid sugar kinase N-terminal" evidence="7">
    <location>
        <begin position="15"/>
        <end position="246"/>
    </location>
</feature>
<evidence type="ECO:0000256" key="5">
    <source>
        <dbReference type="ARBA" id="ARBA00022840"/>
    </source>
</evidence>
<keyword evidence="3" id="KW-0547">Nucleotide-binding</keyword>